<protein>
    <submittedName>
        <fullName evidence="3">EAL domain-containing protein</fullName>
    </submittedName>
</protein>
<dbReference type="InterPro" id="IPR013655">
    <property type="entry name" value="PAS_fold_3"/>
</dbReference>
<dbReference type="Pfam" id="PF08447">
    <property type="entry name" value="PAS_3"/>
    <property type="match status" value="1"/>
</dbReference>
<name>A0A7K0IF82_9ACTN</name>
<dbReference type="InterPro" id="IPR043128">
    <property type="entry name" value="Rev_trsase/Diguanyl_cyclase"/>
</dbReference>
<sequence length="564" mass="62955">MDANEALNSFDLDPRLFYDAIAYSTDDYLYIIDMKTDMALVSENMLHDFDLPGRVFEGLIPRWRELILERDRQSFDESIDDMLCGKTDEHDLEYQVRNRKGEYIWIVCRGLLMHDDDGAPVLFSGAVTSLERKGKVDATTGLFMHGKCLQVLDRLLAHERPSGGVLLLGLDDFSRINSLNDHSFGNGVLRQFAQTLQRLLPENASAFRFDGDEFAVVLDDADRGAMEDLYRTVHAFANRQQAIEGVPYFCTVSGGIAMVGEDGSTGLDLIKHAESALEESKHRGKNTVSFFSSDMSREKLRRLELSDRLQASVMDGMRGFPLHYQPLVDADTLRIVGAEALLRWSADEFGSVSPAEFIPVLESYGLIGAVGRWVFQQAVRQCAAWDLVQPDFIMNVNISYLQLLEADFVPFVEHALVEAGTKPSRIVLEMTESYFVTDLEALRATFDRLRAIGIRLAMDDFGTGYSSLGLLSQSPADIVKIDRLFIKNIHAESFNRAFIDAVIDLCHSVDIEVTVEGVEERTELDTVRAIGADSVQGFLVSRPLTAGQFEERFLGAGGPGKQEA</sequence>
<accession>A0A7K0IF82</accession>
<dbReference type="CDD" id="cd01948">
    <property type="entry name" value="EAL"/>
    <property type="match status" value="1"/>
</dbReference>
<organism evidence="3 4">
    <name type="scientific">Gordonibacter urolithinfaciens</name>
    <dbReference type="NCBI Taxonomy" id="1335613"/>
    <lineage>
        <taxon>Bacteria</taxon>
        <taxon>Bacillati</taxon>
        <taxon>Actinomycetota</taxon>
        <taxon>Coriobacteriia</taxon>
        <taxon>Eggerthellales</taxon>
        <taxon>Eggerthellaceae</taxon>
        <taxon>Gordonibacter</taxon>
    </lineage>
</organism>
<dbReference type="NCBIfam" id="TIGR00254">
    <property type="entry name" value="GGDEF"/>
    <property type="match status" value="1"/>
</dbReference>
<gene>
    <name evidence="3" type="ORF">GKG38_13920</name>
</gene>
<dbReference type="PROSITE" id="PS50883">
    <property type="entry name" value="EAL"/>
    <property type="match status" value="1"/>
</dbReference>
<dbReference type="EMBL" id="WKZA01000104">
    <property type="protein sequence ID" value="MSA96132.1"/>
    <property type="molecule type" value="Genomic_DNA"/>
</dbReference>
<dbReference type="InterPro" id="IPR000014">
    <property type="entry name" value="PAS"/>
</dbReference>
<dbReference type="InterPro" id="IPR001633">
    <property type="entry name" value="EAL_dom"/>
</dbReference>
<dbReference type="PANTHER" id="PTHR33121">
    <property type="entry name" value="CYCLIC DI-GMP PHOSPHODIESTERASE PDEF"/>
    <property type="match status" value="1"/>
</dbReference>
<dbReference type="SMART" id="SM00052">
    <property type="entry name" value="EAL"/>
    <property type="match status" value="1"/>
</dbReference>
<dbReference type="GO" id="GO:0071111">
    <property type="term" value="F:cyclic-guanylate-specific phosphodiesterase activity"/>
    <property type="evidence" value="ECO:0007669"/>
    <property type="project" value="InterPro"/>
</dbReference>
<dbReference type="RefSeq" id="WP_123674105.1">
    <property type="nucleotide sequence ID" value="NZ_DBEYPL010000025.1"/>
</dbReference>
<dbReference type="PANTHER" id="PTHR33121:SF79">
    <property type="entry name" value="CYCLIC DI-GMP PHOSPHODIESTERASE PDED-RELATED"/>
    <property type="match status" value="1"/>
</dbReference>
<dbReference type="Pfam" id="PF00563">
    <property type="entry name" value="EAL"/>
    <property type="match status" value="1"/>
</dbReference>
<dbReference type="Pfam" id="PF00990">
    <property type="entry name" value="GGDEF"/>
    <property type="match status" value="1"/>
</dbReference>
<evidence type="ECO:0000259" key="2">
    <source>
        <dbReference type="PROSITE" id="PS50887"/>
    </source>
</evidence>
<dbReference type="Gene3D" id="3.30.70.270">
    <property type="match status" value="1"/>
</dbReference>
<proteinExistence type="predicted"/>
<evidence type="ECO:0000313" key="3">
    <source>
        <dbReference type="EMBL" id="MSA96132.1"/>
    </source>
</evidence>
<reference evidence="3 4" key="1">
    <citation type="journal article" date="2019" name="Nat. Med.">
        <title>A library of human gut bacterial isolates paired with longitudinal multiomics data enables mechanistic microbiome research.</title>
        <authorList>
            <person name="Poyet M."/>
            <person name="Groussin M."/>
            <person name="Gibbons S.M."/>
            <person name="Avila-Pacheco J."/>
            <person name="Jiang X."/>
            <person name="Kearney S.M."/>
            <person name="Perrotta A.R."/>
            <person name="Berdy B."/>
            <person name="Zhao S."/>
            <person name="Lieberman T.D."/>
            <person name="Swanson P.K."/>
            <person name="Smith M."/>
            <person name="Roesemann S."/>
            <person name="Alexander J.E."/>
            <person name="Rich S.A."/>
            <person name="Livny J."/>
            <person name="Vlamakis H."/>
            <person name="Clish C."/>
            <person name="Bullock K."/>
            <person name="Deik A."/>
            <person name="Scott J."/>
            <person name="Pierce K.A."/>
            <person name="Xavier R.J."/>
            <person name="Alm E.J."/>
        </authorList>
    </citation>
    <scope>NUCLEOTIDE SEQUENCE [LARGE SCALE GENOMIC DNA]</scope>
    <source>
        <strain evidence="3 4">BIOML-A1</strain>
    </source>
</reference>
<dbReference type="InterPro" id="IPR000160">
    <property type="entry name" value="GGDEF_dom"/>
</dbReference>
<feature type="domain" description="GGDEF" evidence="2">
    <location>
        <begin position="161"/>
        <end position="293"/>
    </location>
</feature>
<dbReference type="CDD" id="cd01949">
    <property type="entry name" value="GGDEF"/>
    <property type="match status" value="1"/>
</dbReference>
<dbReference type="SUPFAM" id="SSF55073">
    <property type="entry name" value="Nucleotide cyclase"/>
    <property type="match status" value="1"/>
</dbReference>
<dbReference type="InterPro" id="IPR050706">
    <property type="entry name" value="Cyclic-di-GMP_PDE-like"/>
</dbReference>
<dbReference type="Proteomes" id="UP000462865">
    <property type="component" value="Unassembled WGS sequence"/>
</dbReference>
<dbReference type="Gene3D" id="3.30.450.20">
    <property type="entry name" value="PAS domain"/>
    <property type="match status" value="1"/>
</dbReference>
<evidence type="ECO:0000259" key="1">
    <source>
        <dbReference type="PROSITE" id="PS50883"/>
    </source>
</evidence>
<dbReference type="InterPro" id="IPR035965">
    <property type="entry name" value="PAS-like_dom_sf"/>
</dbReference>
<dbReference type="PROSITE" id="PS50887">
    <property type="entry name" value="GGDEF"/>
    <property type="match status" value="1"/>
</dbReference>
<dbReference type="Gene3D" id="3.20.20.450">
    <property type="entry name" value="EAL domain"/>
    <property type="match status" value="1"/>
</dbReference>
<dbReference type="InterPro" id="IPR035919">
    <property type="entry name" value="EAL_sf"/>
</dbReference>
<dbReference type="SMART" id="SM00267">
    <property type="entry name" value="GGDEF"/>
    <property type="match status" value="1"/>
</dbReference>
<feature type="domain" description="EAL" evidence="1">
    <location>
        <begin position="302"/>
        <end position="557"/>
    </location>
</feature>
<evidence type="ECO:0000313" key="4">
    <source>
        <dbReference type="Proteomes" id="UP000462865"/>
    </source>
</evidence>
<dbReference type="SUPFAM" id="SSF141868">
    <property type="entry name" value="EAL domain-like"/>
    <property type="match status" value="1"/>
</dbReference>
<dbReference type="CDD" id="cd00130">
    <property type="entry name" value="PAS"/>
    <property type="match status" value="1"/>
</dbReference>
<dbReference type="AlphaFoldDB" id="A0A7K0IF82"/>
<dbReference type="InterPro" id="IPR029787">
    <property type="entry name" value="Nucleotide_cyclase"/>
</dbReference>
<comment type="caution">
    <text evidence="3">The sequence shown here is derived from an EMBL/GenBank/DDBJ whole genome shotgun (WGS) entry which is preliminary data.</text>
</comment>
<dbReference type="SUPFAM" id="SSF55785">
    <property type="entry name" value="PYP-like sensor domain (PAS domain)"/>
    <property type="match status" value="1"/>
</dbReference>